<dbReference type="GO" id="GO:0016746">
    <property type="term" value="F:acyltransferase activity"/>
    <property type="evidence" value="ECO:0007669"/>
    <property type="project" value="UniProtKB-KW"/>
</dbReference>
<evidence type="ECO:0000256" key="2">
    <source>
        <dbReference type="SAM" id="Phobius"/>
    </source>
</evidence>
<keyword evidence="2" id="KW-1133">Transmembrane helix</keyword>
<organism evidence="4 5">
    <name type="scientific">Nocardioides potassii</name>
    <dbReference type="NCBI Taxonomy" id="2911371"/>
    <lineage>
        <taxon>Bacteria</taxon>
        <taxon>Bacillati</taxon>
        <taxon>Actinomycetota</taxon>
        <taxon>Actinomycetes</taxon>
        <taxon>Propionibacteriales</taxon>
        <taxon>Nocardioidaceae</taxon>
        <taxon>Nocardioides</taxon>
    </lineage>
</organism>
<feature type="region of interest" description="Disordered" evidence="1">
    <location>
        <begin position="1"/>
        <end position="22"/>
    </location>
</feature>
<accession>A0ABS9HAM5</accession>
<comment type="caution">
    <text evidence="4">The sequence shown here is derived from an EMBL/GenBank/DDBJ whole genome shotgun (WGS) entry which is preliminary data.</text>
</comment>
<keyword evidence="5" id="KW-1185">Reference proteome</keyword>
<protein>
    <submittedName>
        <fullName evidence="4">Acyltransferase</fullName>
    </submittedName>
</protein>
<feature type="transmembrane region" description="Helical" evidence="2">
    <location>
        <begin position="171"/>
        <end position="189"/>
    </location>
</feature>
<evidence type="ECO:0000259" key="3">
    <source>
        <dbReference type="Pfam" id="PF01757"/>
    </source>
</evidence>
<evidence type="ECO:0000256" key="1">
    <source>
        <dbReference type="SAM" id="MobiDB-lite"/>
    </source>
</evidence>
<gene>
    <name evidence="4" type="ORF">L2K70_08085</name>
</gene>
<keyword evidence="4" id="KW-0808">Transferase</keyword>
<feature type="transmembrane region" description="Helical" evidence="2">
    <location>
        <begin position="317"/>
        <end position="336"/>
    </location>
</feature>
<dbReference type="EMBL" id="JAKJHZ010000005">
    <property type="protein sequence ID" value="MCF6377559.1"/>
    <property type="molecule type" value="Genomic_DNA"/>
</dbReference>
<dbReference type="Proteomes" id="UP001201161">
    <property type="component" value="Unassembled WGS sequence"/>
</dbReference>
<reference evidence="4 5" key="1">
    <citation type="submission" date="2022-01" db="EMBL/GenBank/DDBJ databases">
        <title>Nocardioides sp. nov., an actinomycete isolated from mining soil.</title>
        <authorList>
            <person name="Liu L."/>
        </authorList>
    </citation>
    <scope>NUCLEOTIDE SEQUENCE [LARGE SCALE GENOMIC DNA]</scope>
    <source>
        <strain evidence="4 5">KLBMP 9356</strain>
    </source>
</reference>
<feature type="transmembrane region" description="Helical" evidence="2">
    <location>
        <begin position="33"/>
        <end position="55"/>
    </location>
</feature>
<proteinExistence type="predicted"/>
<dbReference type="InterPro" id="IPR050879">
    <property type="entry name" value="Acyltransferase_3"/>
</dbReference>
<dbReference type="RefSeq" id="WP_236401106.1">
    <property type="nucleotide sequence ID" value="NZ_JAKJHZ010000005.1"/>
</dbReference>
<feature type="transmembrane region" description="Helical" evidence="2">
    <location>
        <begin position="196"/>
        <end position="213"/>
    </location>
</feature>
<keyword evidence="4" id="KW-0012">Acyltransferase</keyword>
<dbReference type="InterPro" id="IPR002656">
    <property type="entry name" value="Acyl_transf_3_dom"/>
</dbReference>
<keyword evidence="2" id="KW-0472">Membrane</keyword>
<feature type="transmembrane region" description="Helical" evidence="2">
    <location>
        <begin position="261"/>
        <end position="278"/>
    </location>
</feature>
<dbReference type="PANTHER" id="PTHR23028">
    <property type="entry name" value="ACETYLTRANSFERASE"/>
    <property type="match status" value="1"/>
</dbReference>
<name>A0ABS9HAM5_9ACTN</name>
<feature type="transmembrane region" description="Helical" evidence="2">
    <location>
        <begin position="113"/>
        <end position="130"/>
    </location>
</feature>
<dbReference type="Pfam" id="PF01757">
    <property type="entry name" value="Acyl_transf_3"/>
    <property type="match status" value="1"/>
</dbReference>
<evidence type="ECO:0000313" key="5">
    <source>
        <dbReference type="Proteomes" id="UP001201161"/>
    </source>
</evidence>
<feature type="transmembrane region" description="Helical" evidence="2">
    <location>
        <begin position="284"/>
        <end position="305"/>
    </location>
</feature>
<feature type="domain" description="Acyltransferase 3" evidence="3">
    <location>
        <begin position="35"/>
        <end position="369"/>
    </location>
</feature>
<feature type="transmembrane region" description="Helical" evidence="2">
    <location>
        <begin position="348"/>
        <end position="368"/>
    </location>
</feature>
<evidence type="ECO:0000313" key="4">
    <source>
        <dbReference type="EMBL" id="MCF6377559.1"/>
    </source>
</evidence>
<sequence>MASTKPAALIDDPSVGDHDGDASTVMSTPRRVALIDGIRGIAIVLVVLSHGWVLWPIERIDETAWIRPLFRSGNFAVTVFLVAAGYFTYVSLASRGLENMRPGVTFVRRVLRVGPSLWLLLAVVLVVSTLDGTDKTKAGDNADSVVHVLTYTWNWYVQGNLLTSRPDFGHLWYLSVDMQAFVIMAAVLYMMRRRPVGVLFVLGGLLLLLTWWRFHVTDTEFVFQVLVRTTARMDPFVVGVILGAALPLVRRLELPQRAVRLTATATLVALAPLAYYCVQDERFLAWGVALLELDLALLFGATALLVEPSRAVSAVSVRPLVFLGRHSLLLYIWHYPVFTFLARHTEDWGWPVRTVVALALTVAISLVAHRTVERRATTLLRHPLWAEAADGLVPLARARAADGVRRLRRA</sequence>
<feature type="transmembrane region" description="Helical" evidence="2">
    <location>
        <begin position="75"/>
        <end position="92"/>
    </location>
</feature>
<dbReference type="PANTHER" id="PTHR23028:SF53">
    <property type="entry name" value="ACYL_TRANSF_3 DOMAIN-CONTAINING PROTEIN"/>
    <property type="match status" value="1"/>
</dbReference>
<keyword evidence="2" id="KW-0812">Transmembrane</keyword>
<feature type="transmembrane region" description="Helical" evidence="2">
    <location>
        <begin position="233"/>
        <end position="249"/>
    </location>
</feature>